<evidence type="ECO:0000256" key="1">
    <source>
        <dbReference type="SAM" id="SignalP"/>
    </source>
</evidence>
<organism evidence="2 3">
    <name type="scientific">Dietzia timorensis</name>
    <dbReference type="NCBI Taxonomy" id="499555"/>
    <lineage>
        <taxon>Bacteria</taxon>
        <taxon>Bacillati</taxon>
        <taxon>Actinomycetota</taxon>
        <taxon>Actinomycetes</taxon>
        <taxon>Mycobacteriales</taxon>
        <taxon>Dietziaceae</taxon>
        <taxon>Dietzia</taxon>
    </lineage>
</organism>
<feature type="chain" id="PRO_5038358900" evidence="1">
    <location>
        <begin position="25"/>
        <end position="426"/>
    </location>
</feature>
<dbReference type="RefSeq" id="WP_303913097.1">
    <property type="nucleotide sequence ID" value="NZ_DYXM01000179.1"/>
</dbReference>
<reference evidence="2" key="2">
    <citation type="submission" date="2021-09" db="EMBL/GenBank/DDBJ databases">
        <authorList>
            <person name="Gilroy R."/>
        </authorList>
    </citation>
    <scope>NUCLEOTIDE SEQUENCE</scope>
    <source>
        <strain evidence="2">ChiGjej1B1-18357</strain>
    </source>
</reference>
<dbReference type="SUPFAM" id="SSF53474">
    <property type="entry name" value="alpha/beta-Hydrolases"/>
    <property type="match status" value="1"/>
</dbReference>
<dbReference type="Pfam" id="PF03583">
    <property type="entry name" value="LIP"/>
    <property type="match status" value="1"/>
</dbReference>
<sequence>MSKVRSLFSVVVASALAFSAAPLATAPLAAAQSALPLPPAPPMDQRLEAVLPSPSGDAFFDAPAVDSAALAAAAPGEELDRRDVTAMAAPIAGAPISRATQFQFRTTAADGTPTFGTATLLEPPGAGAAPGDELEGNPLLVYNSAIDSLGRRCTPGFSYANGDLAAGVSPIRRLMESFPPMIADALRSGTAVLVPDHQGPSMAYADPQTAGYTILDASRTGPIGRAERLGYTGYSGGAIASLGAGKLATEYAPEVAERLEGVAVGGVPADFETLMTSMNENLAVGLLGAATLGVARAHPEMLDLLTDEGVQIASAVKDSCMDEVSLAGATLVDIDQIATPGALESPTAEKIYDLARMSDRAIPSPLYIYHGRDEFWVPLGPVRELADQQRDLGVPVTMHEVPGEHLLGMFTGYPEAKDWIHAALRG</sequence>
<name>A0A921F4P2_9ACTN</name>
<keyword evidence="1" id="KW-0732">Signal</keyword>
<dbReference type="Gene3D" id="1.10.260.130">
    <property type="match status" value="1"/>
</dbReference>
<dbReference type="GO" id="GO:0004806">
    <property type="term" value="F:triacylglycerol lipase activity"/>
    <property type="evidence" value="ECO:0007669"/>
    <property type="project" value="InterPro"/>
</dbReference>
<evidence type="ECO:0000313" key="2">
    <source>
        <dbReference type="EMBL" id="HJE91185.1"/>
    </source>
</evidence>
<accession>A0A921F4P2</accession>
<dbReference type="PANTHER" id="PTHR34853:SF1">
    <property type="entry name" value="LIPASE 5"/>
    <property type="match status" value="1"/>
</dbReference>
<dbReference type="EMBL" id="DYXM01000179">
    <property type="protein sequence ID" value="HJE91185.1"/>
    <property type="molecule type" value="Genomic_DNA"/>
</dbReference>
<dbReference type="Gene3D" id="3.40.50.1820">
    <property type="entry name" value="alpha/beta hydrolase"/>
    <property type="match status" value="1"/>
</dbReference>
<comment type="caution">
    <text evidence="2">The sequence shown here is derived from an EMBL/GenBank/DDBJ whole genome shotgun (WGS) entry which is preliminary data.</text>
</comment>
<feature type="signal peptide" evidence="1">
    <location>
        <begin position="1"/>
        <end position="24"/>
    </location>
</feature>
<dbReference type="GO" id="GO:0016042">
    <property type="term" value="P:lipid catabolic process"/>
    <property type="evidence" value="ECO:0007669"/>
    <property type="project" value="InterPro"/>
</dbReference>
<gene>
    <name evidence="2" type="ORF">K8V11_09280</name>
</gene>
<evidence type="ECO:0000313" key="3">
    <source>
        <dbReference type="Proteomes" id="UP000776650"/>
    </source>
</evidence>
<proteinExistence type="predicted"/>
<dbReference type="InterPro" id="IPR029058">
    <property type="entry name" value="AB_hydrolase_fold"/>
</dbReference>
<dbReference type="Proteomes" id="UP000776650">
    <property type="component" value="Unassembled WGS sequence"/>
</dbReference>
<dbReference type="InterPro" id="IPR005152">
    <property type="entry name" value="Lipase_secreted"/>
</dbReference>
<dbReference type="AlphaFoldDB" id="A0A921F4P2"/>
<dbReference type="PANTHER" id="PTHR34853">
    <property type="match status" value="1"/>
</dbReference>
<protein>
    <submittedName>
        <fullName evidence="2">Lipase family protein</fullName>
    </submittedName>
</protein>
<reference evidence="2" key="1">
    <citation type="journal article" date="2021" name="PeerJ">
        <title>Extensive microbial diversity within the chicken gut microbiome revealed by metagenomics and culture.</title>
        <authorList>
            <person name="Gilroy R."/>
            <person name="Ravi A."/>
            <person name="Getino M."/>
            <person name="Pursley I."/>
            <person name="Horton D.L."/>
            <person name="Alikhan N.F."/>
            <person name="Baker D."/>
            <person name="Gharbi K."/>
            <person name="Hall N."/>
            <person name="Watson M."/>
            <person name="Adriaenssens E.M."/>
            <person name="Foster-Nyarko E."/>
            <person name="Jarju S."/>
            <person name="Secka A."/>
            <person name="Antonio M."/>
            <person name="Oren A."/>
            <person name="Chaudhuri R.R."/>
            <person name="La Ragione R."/>
            <person name="Hildebrand F."/>
            <person name="Pallen M.J."/>
        </authorList>
    </citation>
    <scope>NUCLEOTIDE SEQUENCE</scope>
    <source>
        <strain evidence="2">ChiGjej1B1-18357</strain>
    </source>
</reference>